<name>A0AA47MA56_MERPO</name>
<evidence type="ECO:0008006" key="4">
    <source>
        <dbReference type="Google" id="ProtNLM"/>
    </source>
</evidence>
<protein>
    <recommendedName>
        <fullName evidence="4">Peptidase C76 domain-containing protein</fullName>
    </recommendedName>
</protein>
<dbReference type="SUPFAM" id="SSF54001">
    <property type="entry name" value="Cysteine proteinases"/>
    <property type="match status" value="1"/>
</dbReference>
<feature type="region of interest" description="Disordered" evidence="1">
    <location>
        <begin position="153"/>
        <end position="174"/>
    </location>
</feature>
<gene>
    <name evidence="2" type="ORF">N1851_027397</name>
</gene>
<dbReference type="Proteomes" id="UP001174136">
    <property type="component" value="Unassembled WGS sequence"/>
</dbReference>
<sequence length="472" mass="51574">MQGLQGSSRVQQSHSFWEEAGSSVWWSCSKCSAASCLKRRGTKQNILILLLFVKMRHSKKSQAAKKRLADYRLTKVCPSSRPVNGTQDDSGSPGDEVGRPRDCKAQTFKTMPAKAPKPLCQATLSNELCHSTLPNTVGHSTLPKALCETKSSLSPDSAINPLSTNESCKNEPSVTNDYVPLTQPEDFPERSVLTGSFHQGDSRFGNVGNKQCGAISLTAVLKSKMKNVWTWETGDLDDVLIKGTLLYKSMRAQNQIRDHVEGRGYIAVSELPRQHSVGNCDFAINFADHDACLLTICGNTCAIVNGETRFAFVDSHANTWVNHKGQRVSCVAYFSSAQSLVSYVYDFARSFGVPTPRFEVTGVKAAISHVDLDANRSPMVSSQLYSDIVKRKPTHKVCGQQPGASEAGNFSKDTGSSSKGNAHSLYSDVLKRGPSYCSDQSRPTRRQRVKTEVKSRVNDVIDVDANTAHDAA</sequence>
<dbReference type="PANTHER" id="PTHR40552:SF6">
    <property type="entry name" value="FI09606P-RELATED"/>
    <property type="match status" value="1"/>
</dbReference>
<dbReference type="EMBL" id="JAOPHQ010005150">
    <property type="protein sequence ID" value="KAK0136498.1"/>
    <property type="molecule type" value="Genomic_DNA"/>
</dbReference>
<feature type="region of interest" description="Disordered" evidence="1">
    <location>
        <begin position="396"/>
        <end position="453"/>
    </location>
</feature>
<dbReference type="PANTHER" id="PTHR40552">
    <property type="entry name" value="AT05186P-RELATED"/>
    <property type="match status" value="1"/>
</dbReference>
<evidence type="ECO:0000313" key="2">
    <source>
        <dbReference type="EMBL" id="KAK0136498.1"/>
    </source>
</evidence>
<feature type="region of interest" description="Disordered" evidence="1">
    <location>
        <begin position="79"/>
        <end position="102"/>
    </location>
</feature>
<accession>A0AA47MA56</accession>
<feature type="compositionally biased region" description="Polar residues" evidence="1">
    <location>
        <begin position="411"/>
        <end position="421"/>
    </location>
</feature>
<organism evidence="2 3">
    <name type="scientific">Merluccius polli</name>
    <name type="common">Benguela hake</name>
    <name type="synonym">Merluccius cadenati</name>
    <dbReference type="NCBI Taxonomy" id="89951"/>
    <lineage>
        <taxon>Eukaryota</taxon>
        <taxon>Metazoa</taxon>
        <taxon>Chordata</taxon>
        <taxon>Craniata</taxon>
        <taxon>Vertebrata</taxon>
        <taxon>Euteleostomi</taxon>
        <taxon>Actinopterygii</taxon>
        <taxon>Neopterygii</taxon>
        <taxon>Teleostei</taxon>
        <taxon>Neoteleostei</taxon>
        <taxon>Acanthomorphata</taxon>
        <taxon>Zeiogadaria</taxon>
        <taxon>Gadariae</taxon>
        <taxon>Gadiformes</taxon>
        <taxon>Gadoidei</taxon>
        <taxon>Merlucciidae</taxon>
        <taxon>Merluccius</taxon>
    </lineage>
</organism>
<reference evidence="2" key="1">
    <citation type="journal article" date="2023" name="Front. Mar. Sci.">
        <title>A new Merluccius polli reference genome to investigate the effects of global change in West African waters.</title>
        <authorList>
            <person name="Mateo J.L."/>
            <person name="Blanco-Fernandez C."/>
            <person name="Garcia-Vazquez E."/>
            <person name="Machado-Schiaffino G."/>
        </authorList>
    </citation>
    <scope>NUCLEOTIDE SEQUENCE</scope>
    <source>
        <strain evidence="2">C29</strain>
        <tissue evidence="2">Fin</tissue>
    </source>
</reference>
<dbReference type="InterPro" id="IPR038765">
    <property type="entry name" value="Papain-like_cys_pep_sf"/>
</dbReference>
<feature type="compositionally biased region" description="Polar residues" evidence="1">
    <location>
        <begin position="81"/>
        <end position="90"/>
    </location>
</feature>
<proteinExistence type="predicted"/>
<comment type="caution">
    <text evidence="2">The sequence shown here is derived from an EMBL/GenBank/DDBJ whole genome shotgun (WGS) entry which is preliminary data.</text>
</comment>
<dbReference type="AlphaFoldDB" id="A0AA47MA56"/>
<dbReference type="Gene3D" id="3.90.70.120">
    <property type="match status" value="2"/>
</dbReference>
<evidence type="ECO:0000313" key="3">
    <source>
        <dbReference type="Proteomes" id="UP001174136"/>
    </source>
</evidence>
<evidence type="ECO:0000256" key="1">
    <source>
        <dbReference type="SAM" id="MobiDB-lite"/>
    </source>
</evidence>
<keyword evidence="3" id="KW-1185">Reference proteome</keyword>